<keyword evidence="2" id="KW-0472">Membrane</keyword>
<organism evidence="3 4">
    <name type="scientific">Streptomyces rishiriensis</name>
    <dbReference type="NCBI Taxonomy" id="68264"/>
    <lineage>
        <taxon>Bacteria</taxon>
        <taxon>Bacillati</taxon>
        <taxon>Actinomycetota</taxon>
        <taxon>Actinomycetes</taxon>
        <taxon>Kitasatosporales</taxon>
        <taxon>Streptomycetaceae</taxon>
        <taxon>Streptomyces</taxon>
    </lineage>
</organism>
<evidence type="ECO:0000313" key="4">
    <source>
        <dbReference type="Proteomes" id="UP001230654"/>
    </source>
</evidence>
<sequence length="106" mass="11835">MGWVIFFVYVAGIIGTTRYAMSLFNLHWADINGSGLNGIGARFKTMVPGTFWPIGLPILLLVAQQRQGNRQVARQNVANLMRGDDSPRNAPAPQPEHRTRNPFDEI</sequence>
<keyword evidence="4" id="KW-1185">Reference proteome</keyword>
<gene>
    <name evidence="3" type="ORF">QF030_004716</name>
</gene>
<evidence type="ECO:0000313" key="3">
    <source>
        <dbReference type="EMBL" id="MDQ0582538.1"/>
    </source>
</evidence>
<feature type="transmembrane region" description="Helical" evidence="2">
    <location>
        <begin position="46"/>
        <end position="63"/>
    </location>
</feature>
<dbReference type="EMBL" id="JAUSWV010000002">
    <property type="protein sequence ID" value="MDQ0582538.1"/>
    <property type="molecule type" value="Genomic_DNA"/>
</dbReference>
<dbReference type="Proteomes" id="UP001230654">
    <property type="component" value="Unassembled WGS sequence"/>
</dbReference>
<keyword evidence="2" id="KW-1133">Transmembrane helix</keyword>
<accession>A0ABU0NUY5</accession>
<proteinExistence type="predicted"/>
<name>A0ABU0NUY5_STRRH</name>
<feature type="region of interest" description="Disordered" evidence="1">
    <location>
        <begin position="77"/>
        <end position="106"/>
    </location>
</feature>
<dbReference type="RefSeq" id="WP_307164634.1">
    <property type="nucleotide sequence ID" value="NZ_JAUSWV010000002.1"/>
</dbReference>
<evidence type="ECO:0000256" key="1">
    <source>
        <dbReference type="SAM" id="MobiDB-lite"/>
    </source>
</evidence>
<reference evidence="3 4" key="1">
    <citation type="submission" date="2023-07" db="EMBL/GenBank/DDBJ databases">
        <title>Comparative genomics of wheat-associated soil bacteria to identify genetic determinants of phenazine resistance.</title>
        <authorList>
            <person name="Mouncey N."/>
        </authorList>
    </citation>
    <scope>NUCLEOTIDE SEQUENCE [LARGE SCALE GENOMIC DNA]</scope>
    <source>
        <strain evidence="3 4">B2I6</strain>
    </source>
</reference>
<keyword evidence="2" id="KW-0812">Transmembrane</keyword>
<evidence type="ECO:0000256" key="2">
    <source>
        <dbReference type="SAM" id="Phobius"/>
    </source>
</evidence>
<protein>
    <submittedName>
        <fullName evidence="3">Uncharacterized protein</fullName>
    </submittedName>
</protein>
<comment type="caution">
    <text evidence="3">The sequence shown here is derived from an EMBL/GenBank/DDBJ whole genome shotgun (WGS) entry which is preliminary data.</text>
</comment>
<feature type="compositionally biased region" description="Basic and acidic residues" evidence="1">
    <location>
        <begin position="95"/>
        <end position="106"/>
    </location>
</feature>